<dbReference type="Gene3D" id="3.30.2310.20">
    <property type="entry name" value="RelE-like"/>
    <property type="match status" value="1"/>
</dbReference>
<dbReference type="InterPro" id="IPR007712">
    <property type="entry name" value="RelE/ParE_toxin"/>
</dbReference>
<dbReference type="SUPFAM" id="SSF143011">
    <property type="entry name" value="RelE-like"/>
    <property type="match status" value="1"/>
</dbReference>
<evidence type="ECO:0000256" key="2">
    <source>
        <dbReference type="ARBA" id="ARBA00022649"/>
    </source>
</evidence>
<comment type="caution">
    <text evidence="3">The sequence shown here is derived from an EMBL/GenBank/DDBJ whole genome shotgun (WGS) entry which is preliminary data.</text>
</comment>
<dbReference type="InterPro" id="IPR035093">
    <property type="entry name" value="RelE/ParE_toxin_dom_sf"/>
</dbReference>
<comment type="similarity">
    <text evidence="1">Belongs to the RelE toxin family.</text>
</comment>
<keyword evidence="2" id="KW-1277">Toxin-antitoxin system</keyword>
<reference evidence="3" key="1">
    <citation type="submission" date="2020-07" db="EMBL/GenBank/DDBJ databases">
        <title>Huge and variable diversity of episymbiotic CPR bacteria and DPANN archaea in groundwater ecosystems.</title>
        <authorList>
            <person name="He C.Y."/>
            <person name="Keren R."/>
            <person name="Whittaker M."/>
            <person name="Farag I.F."/>
            <person name="Doudna J."/>
            <person name="Cate J.H.D."/>
            <person name="Banfield J.F."/>
        </authorList>
    </citation>
    <scope>NUCLEOTIDE SEQUENCE</scope>
    <source>
        <strain evidence="3">NC_groundwater_1520_Pr4_B-0.1um_53_5</strain>
    </source>
</reference>
<proteinExistence type="inferred from homology"/>
<gene>
    <name evidence="3" type="ORF">HY768_01835</name>
</gene>
<dbReference type="EMBL" id="JACQXR010000020">
    <property type="protein sequence ID" value="MBI4725962.1"/>
    <property type="molecule type" value="Genomic_DNA"/>
</dbReference>
<dbReference type="Proteomes" id="UP000736328">
    <property type="component" value="Unassembled WGS sequence"/>
</dbReference>
<evidence type="ECO:0000313" key="3">
    <source>
        <dbReference type="EMBL" id="MBI4725962.1"/>
    </source>
</evidence>
<dbReference type="AlphaFoldDB" id="A0A933I7C0"/>
<dbReference type="PANTHER" id="PTHR35601:SF1">
    <property type="entry name" value="TOXIN RELE"/>
    <property type="match status" value="1"/>
</dbReference>
<sequence length="85" mass="9893">MTHNLVYTRRACRDLAALDKTAIARLKNALEHLAQSPVQHSEKLHNPALGTYRMRTGDYRVIFDIEGNDIVILRVGHRREIYRRP</sequence>
<protein>
    <submittedName>
        <fullName evidence="3">Type II toxin-antitoxin system RelE/ParE family toxin</fullName>
    </submittedName>
</protein>
<dbReference type="PANTHER" id="PTHR35601">
    <property type="entry name" value="TOXIN RELE"/>
    <property type="match status" value="1"/>
</dbReference>
<name>A0A933I7C0_UNCT6</name>
<organism evidence="3 4">
    <name type="scientific">candidate division TA06 bacterium</name>
    <dbReference type="NCBI Taxonomy" id="2250710"/>
    <lineage>
        <taxon>Bacteria</taxon>
        <taxon>Bacteria division TA06</taxon>
    </lineage>
</organism>
<evidence type="ECO:0000313" key="4">
    <source>
        <dbReference type="Proteomes" id="UP000736328"/>
    </source>
</evidence>
<evidence type="ECO:0000256" key="1">
    <source>
        <dbReference type="ARBA" id="ARBA00006226"/>
    </source>
</evidence>
<accession>A0A933I7C0</accession>
<dbReference type="Pfam" id="PF05016">
    <property type="entry name" value="ParE_toxin"/>
    <property type="match status" value="1"/>
</dbReference>